<dbReference type="SUPFAM" id="SSF57302">
    <property type="entry name" value="Snake toxin-like"/>
    <property type="match status" value="1"/>
</dbReference>
<protein>
    <recommendedName>
        <fullName evidence="4">Protein sleepless</fullName>
    </recommendedName>
</protein>
<dbReference type="EMBL" id="VIIS01002135">
    <property type="protein sequence ID" value="KAF0288061.1"/>
    <property type="molecule type" value="Genomic_DNA"/>
</dbReference>
<proteinExistence type="predicted"/>
<keyword evidence="3" id="KW-1185">Reference proteome</keyword>
<evidence type="ECO:0000256" key="1">
    <source>
        <dbReference type="SAM" id="SignalP"/>
    </source>
</evidence>
<sequence>MVQIVSLVTLVILGSTAAETVQKCYSCSSRTPNSRCHMKPLRKPEMSVRCDEPTAHCVTERLQTEEGTFIAIERRCSSREETKQAHNRCERSPFGIRCLTICYGSFCNFGTGQLFEENHPWDYDDPEYSDYIYDPEEAVLAGRKRPYSGPFPVGTEEFPVARRVSLEALKQGVGVAAATAAATAGAAAARCSIVAVAGLVVFLWRGV</sequence>
<dbReference type="InterPro" id="IPR045860">
    <property type="entry name" value="Snake_toxin-like_sf"/>
</dbReference>
<evidence type="ECO:0000313" key="2">
    <source>
        <dbReference type="EMBL" id="KAF0288061.1"/>
    </source>
</evidence>
<dbReference type="Proteomes" id="UP000440578">
    <property type="component" value="Unassembled WGS sequence"/>
</dbReference>
<dbReference type="OrthoDB" id="6393576at2759"/>
<reference evidence="2 3" key="1">
    <citation type="submission" date="2019-07" db="EMBL/GenBank/DDBJ databases">
        <title>Draft genome assembly of a fouling barnacle, Amphibalanus amphitrite (Darwin, 1854): The first reference genome for Thecostraca.</title>
        <authorList>
            <person name="Kim W."/>
        </authorList>
    </citation>
    <scope>NUCLEOTIDE SEQUENCE [LARGE SCALE GENOMIC DNA]</scope>
    <source>
        <strain evidence="2">SNU_AA5</strain>
        <tissue evidence="2">Soma without cirri and trophi</tissue>
    </source>
</reference>
<comment type="caution">
    <text evidence="2">The sequence shown here is derived from an EMBL/GenBank/DDBJ whole genome shotgun (WGS) entry which is preliminary data.</text>
</comment>
<gene>
    <name evidence="2" type="ORF">FJT64_013543</name>
</gene>
<organism evidence="2 3">
    <name type="scientific">Amphibalanus amphitrite</name>
    <name type="common">Striped barnacle</name>
    <name type="synonym">Balanus amphitrite</name>
    <dbReference type="NCBI Taxonomy" id="1232801"/>
    <lineage>
        <taxon>Eukaryota</taxon>
        <taxon>Metazoa</taxon>
        <taxon>Ecdysozoa</taxon>
        <taxon>Arthropoda</taxon>
        <taxon>Crustacea</taxon>
        <taxon>Multicrustacea</taxon>
        <taxon>Cirripedia</taxon>
        <taxon>Thoracica</taxon>
        <taxon>Thoracicalcarea</taxon>
        <taxon>Balanomorpha</taxon>
        <taxon>Balanoidea</taxon>
        <taxon>Balanidae</taxon>
        <taxon>Amphibalaninae</taxon>
        <taxon>Amphibalanus</taxon>
    </lineage>
</organism>
<name>A0A6A4VEU8_AMPAM</name>
<evidence type="ECO:0008006" key="4">
    <source>
        <dbReference type="Google" id="ProtNLM"/>
    </source>
</evidence>
<evidence type="ECO:0000313" key="3">
    <source>
        <dbReference type="Proteomes" id="UP000440578"/>
    </source>
</evidence>
<dbReference type="AlphaFoldDB" id="A0A6A4VEU8"/>
<keyword evidence="1" id="KW-0732">Signal</keyword>
<feature type="chain" id="PRO_5025407156" description="Protein sleepless" evidence="1">
    <location>
        <begin position="19"/>
        <end position="207"/>
    </location>
</feature>
<feature type="signal peptide" evidence="1">
    <location>
        <begin position="1"/>
        <end position="18"/>
    </location>
</feature>
<dbReference type="CDD" id="cd00117">
    <property type="entry name" value="TFP"/>
    <property type="match status" value="1"/>
</dbReference>
<accession>A0A6A4VEU8</accession>